<dbReference type="AlphaFoldDB" id="A0AAE4NK27"/>
<dbReference type="EMBL" id="JAVBIB010000001">
    <property type="protein sequence ID" value="MDV2418231.1"/>
    <property type="molecule type" value="Genomic_DNA"/>
</dbReference>
<evidence type="ECO:0000259" key="3">
    <source>
        <dbReference type="Pfam" id="PF19124"/>
    </source>
</evidence>
<evidence type="ECO:0000256" key="1">
    <source>
        <dbReference type="SAM" id="Phobius"/>
    </source>
</evidence>
<keyword evidence="1" id="KW-0472">Membrane</keyword>
<dbReference type="Pfam" id="PF19124">
    <property type="entry name" value="DUF5808"/>
    <property type="match status" value="1"/>
</dbReference>
<dbReference type="InterPro" id="IPR012867">
    <property type="entry name" value="DUF1648"/>
</dbReference>
<gene>
    <name evidence="4" type="ORF">RAE03_00340</name>
</gene>
<proteinExistence type="predicted"/>
<feature type="domain" description="DUF5808" evidence="3">
    <location>
        <begin position="328"/>
        <end position="353"/>
    </location>
</feature>
<name>A0AAE4NK27_9CORY</name>
<feature type="transmembrane region" description="Helical" evidence="1">
    <location>
        <begin position="266"/>
        <end position="291"/>
    </location>
</feature>
<dbReference type="Pfam" id="PF07853">
    <property type="entry name" value="DUF1648"/>
    <property type="match status" value="1"/>
</dbReference>
<feature type="domain" description="DUF1648" evidence="2">
    <location>
        <begin position="148"/>
        <end position="191"/>
    </location>
</feature>
<feature type="transmembrane region" description="Helical" evidence="1">
    <location>
        <begin position="73"/>
        <end position="93"/>
    </location>
</feature>
<feature type="transmembrane region" description="Helical" evidence="1">
    <location>
        <begin position="140"/>
        <end position="161"/>
    </location>
</feature>
<dbReference type="RefSeq" id="WP_316992911.1">
    <property type="nucleotide sequence ID" value="NZ_JAVBIB010000001.1"/>
</dbReference>
<evidence type="ECO:0000313" key="4">
    <source>
        <dbReference type="EMBL" id="MDV2418231.1"/>
    </source>
</evidence>
<accession>A0AAE4NK27</accession>
<reference evidence="4" key="1">
    <citation type="submission" date="2023-08" db="EMBL/GenBank/DDBJ databases">
        <title>Genomic characterization of the C. tuberculostearicum species complex, a ubiquitous member of the human skin microbiome.</title>
        <authorList>
            <person name="Ahmed N."/>
            <person name="Deming C."/>
            <person name="Conlan S."/>
            <person name="Segre J."/>
        </authorList>
    </citation>
    <scope>NUCLEOTIDE SEQUENCE</scope>
    <source>
        <strain evidence="4">CTNIH22</strain>
    </source>
</reference>
<dbReference type="InterPro" id="IPR043831">
    <property type="entry name" value="DUF5808"/>
</dbReference>
<evidence type="ECO:0000259" key="2">
    <source>
        <dbReference type="Pfam" id="PF07853"/>
    </source>
</evidence>
<feature type="transmembrane region" description="Helical" evidence="1">
    <location>
        <begin position="354"/>
        <end position="373"/>
    </location>
</feature>
<keyword evidence="1" id="KW-1133">Transmembrane helix</keyword>
<sequence>MIFTLIMATTTLVIAWIMAQTPSLASPGTPLGVRVPKAYLSDPVVTSALAGFKVRTWTCGIAATALSLFAWKLPLLAAIPSLMVALGGMWAYFSQRRRIIAAKKAGRWFDEVETTIAARVSTEACDAPEFRGIPTPTFPWVTMLASLLCIAAGVIIVASHWSDIPDPLPVHWNGAMEADSWSEKNIGNVFFSSFVALGMLGLFAIICSFIALNEASPRSERSVKARLRNDANLAVTNTGMGVLALLMSVGMAVMQVTGPVPQFQQFNGAAIIAMLILTIGGCIGLVTLLLYKQSQLTEQLRGIRFPDEDKESPDNDHLYKWGVIYYNPEDPAVLVDKRFGTGMSFNFARWQAKAFLAITLVILVGAITLPFILS</sequence>
<organism evidence="4 5">
    <name type="scientific">Corynebacterium tuberculostearicum</name>
    <dbReference type="NCBI Taxonomy" id="38304"/>
    <lineage>
        <taxon>Bacteria</taxon>
        <taxon>Bacillati</taxon>
        <taxon>Actinomycetota</taxon>
        <taxon>Actinomycetes</taxon>
        <taxon>Mycobacteriales</taxon>
        <taxon>Corynebacteriaceae</taxon>
        <taxon>Corynebacterium</taxon>
    </lineage>
</organism>
<dbReference type="Proteomes" id="UP001185706">
    <property type="component" value="Unassembled WGS sequence"/>
</dbReference>
<comment type="caution">
    <text evidence="4">The sequence shown here is derived from an EMBL/GenBank/DDBJ whole genome shotgun (WGS) entry which is preliminary data.</text>
</comment>
<feature type="transmembrane region" description="Helical" evidence="1">
    <location>
        <begin position="233"/>
        <end position="254"/>
    </location>
</feature>
<protein>
    <submittedName>
        <fullName evidence="4">DUF5808 domain-containing protein</fullName>
    </submittedName>
</protein>
<feature type="transmembrane region" description="Helical" evidence="1">
    <location>
        <begin position="189"/>
        <end position="212"/>
    </location>
</feature>
<evidence type="ECO:0000313" key="5">
    <source>
        <dbReference type="Proteomes" id="UP001185706"/>
    </source>
</evidence>
<keyword evidence="1" id="KW-0812">Transmembrane</keyword>